<dbReference type="EMBL" id="JAECZO010000043">
    <property type="protein sequence ID" value="KAK7194821.1"/>
    <property type="molecule type" value="Genomic_DNA"/>
</dbReference>
<organism evidence="2 3">
    <name type="scientific">Novymonas esmeraldas</name>
    <dbReference type="NCBI Taxonomy" id="1808958"/>
    <lineage>
        <taxon>Eukaryota</taxon>
        <taxon>Discoba</taxon>
        <taxon>Euglenozoa</taxon>
        <taxon>Kinetoplastea</taxon>
        <taxon>Metakinetoplastina</taxon>
        <taxon>Trypanosomatida</taxon>
        <taxon>Trypanosomatidae</taxon>
        <taxon>Novymonas</taxon>
    </lineage>
</organism>
<feature type="compositionally biased region" description="Low complexity" evidence="1">
    <location>
        <begin position="337"/>
        <end position="368"/>
    </location>
</feature>
<feature type="compositionally biased region" description="Polar residues" evidence="1">
    <location>
        <begin position="398"/>
        <end position="409"/>
    </location>
</feature>
<name>A0AAW0EME0_9TRYP</name>
<sequence length="409" mass="40808">MPSVDLLDAFAELVVRVVFSLPHADPDESGSSDEDYDDEMPDGASSTATRIYTRTNSFTDEEEDAEAAQQQQQQQQLQQLQVNMLNDTPLSMSSNSTYLGAGNSTVVVTTATTSSAAAAAAAAATSRSAAISRGSSAVSLDLYPGGIWNAMARVPVSAAAAAAAARAARTAAAAASGSPHRSSSSSSAAAGAGAAASGSNVDCLASPCNGGGLWHRLLGGSSSGAPTPPRTPSLVAWPHTGLTTTASSFVQLTDEELGITGAAAAATATATAAAASAAAGGGGAAHGGGGTMWRVAGVTTGVDHHSSQPQLDWVNDSSRCTANAHSDASTPVREARPPLISLSSSPSSPNMSRQQQQQQQQQLLPSASAHVPAAGGARGLYSGRDALWQSSGGGGVASQRSSSSEFVIL</sequence>
<feature type="compositionally biased region" description="Acidic residues" evidence="1">
    <location>
        <begin position="27"/>
        <end position="41"/>
    </location>
</feature>
<feature type="compositionally biased region" description="Polar residues" evidence="1">
    <location>
        <begin position="44"/>
        <end position="58"/>
    </location>
</feature>
<keyword evidence="3" id="KW-1185">Reference proteome</keyword>
<proteinExistence type="predicted"/>
<protein>
    <submittedName>
        <fullName evidence="2">Uncharacterized protein</fullName>
    </submittedName>
</protein>
<feature type="region of interest" description="Disordered" evidence="1">
    <location>
        <begin position="21"/>
        <end position="72"/>
    </location>
</feature>
<evidence type="ECO:0000256" key="1">
    <source>
        <dbReference type="SAM" id="MobiDB-lite"/>
    </source>
</evidence>
<accession>A0AAW0EME0</accession>
<gene>
    <name evidence="2" type="ORF">NESM_000402700</name>
</gene>
<reference evidence="2 3" key="1">
    <citation type="journal article" date="2021" name="MBio">
        <title>A New Model Trypanosomatid, Novymonas esmeraldas: Genomic Perception of Its 'Candidatus Pandoraea novymonadis' Endosymbiont.</title>
        <authorList>
            <person name="Zakharova A."/>
            <person name="Saura A."/>
            <person name="Butenko A."/>
            <person name="Podesvova L."/>
            <person name="Warmusova S."/>
            <person name="Kostygov A.Y."/>
            <person name="Nenarokova A."/>
            <person name="Lukes J."/>
            <person name="Opperdoes F.R."/>
            <person name="Yurchenko V."/>
        </authorList>
    </citation>
    <scope>NUCLEOTIDE SEQUENCE [LARGE SCALE GENOMIC DNA]</scope>
    <source>
        <strain evidence="2 3">E262AT.01</strain>
    </source>
</reference>
<comment type="caution">
    <text evidence="2">The sequence shown here is derived from an EMBL/GenBank/DDBJ whole genome shotgun (WGS) entry which is preliminary data.</text>
</comment>
<evidence type="ECO:0000313" key="2">
    <source>
        <dbReference type="EMBL" id="KAK7194821.1"/>
    </source>
</evidence>
<dbReference type="Proteomes" id="UP001430356">
    <property type="component" value="Unassembled WGS sequence"/>
</dbReference>
<feature type="compositionally biased region" description="Polar residues" evidence="1">
    <location>
        <begin position="307"/>
        <end position="329"/>
    </location>
</feature>
<evidence type="ECO:0000313" key="3">
    <source>
        <dbReference type="Proteomes" id="UP001430356"/>
    </source>
</evidence>
<dbReference type="AlphaFoldDB" id="A0AAW0EME0"/>
<feature type="region of interest" description="Disordered" evidence="1">
    <location>
        <begin position="302"/>
        <end position="409"/>
    </location>
</feature>